<feature type="transmembrane region" description="Helical" evidence="1">
    <location>
        <begin position="77"/>
        <end position="101"/>
    </location>
</feature>
<accession>A0A0P9CMS1</accession>
<dbReference type="GeneID" id="84222183"/>
<dbReference type="EMBL" id="LJCQ01000133">
    <property type="protein sequence ID" value="KPV47105.1"/>
    <property type="molecule type" value="Genomic_DNA"/>
</dbReference>
<keyword evidence="1" id="KW-0812">Transmembrane</keyword>
<reference evidence="3 4" key="2">
    <citation type="submission" date="2015-09" db="EMBL/GenBank/DDBJ databases">
        <title>Heavy metals and arsenic resistance mechanisms in polyextremophilic archaea of the family Ferroplasmaceae.</title>
        <authorList>
            <person name="Bulaev A.G."/>
            <person name="Kanygina A.V."/>
        </authorList>
    </citation>
    <scope>NUCLEOTIDE SEQUENCE [LARGE SCALE GENOMIC DNA]</scope>
    <source>
        <strain evidence="3 4">VT</strain>
    </source>
</reference>
<dbReference type="RefSeq" id="WP_048101787.1">
    <property type="nucleotide sequence ID" value="NZ_JBBYJF010000003.1"/>
</dbReference>
<dbReference type="AlphaFoldDB" id="A0A0P9CMS1"/>
<dbReference type="PATRIC" id="fig|507754.4.peg.1144"/>
<proteinExistence type="predicted"/>
<evidence type="ECO:0000313" key="4">
    <source>
        <dbReference type="Proteomes" id="UP000050320"/>
    </source>
</evidence>
<evidence type="ECO:0000313" key="3">
    <source>
        <dbReference type="EMBL" id="KQB34368.1"/>
    </source>
</evidence>
<evidence type="ECO:0000256" key="1">
    <source>
        <dbReference type="SAM" id="Phobius"/>
    </source>
</evidence>
<keyword evidence="1" id="KW-1133">Transmembrane helix</keyword>
<keyword evidence="1" id="KW-0472">Membrane</keyword>
<gene>
    <name evidence="3" type="ORF">AOG54_05105</name>
    <name evidence="2" type="ORF">SE19_02510</name>
</gene>
<keyword evidence="4" id="KW-1185">Reference proteome</keyword>
<reference evidence="2 5" key="1">
    <citation type="submission" date="2015-09" db="EMBL/GenBank/DDBJ databases">
        <title>Draft genome sequence of Acidiplasma aeolicum DSM 18409.</title>
        <authorList>
            <person name="Hemp J."/>
        </authorList>
    </citation>
    <scope>NUCLEOTIDE SEQUENCE [LARGE SCALE GENOMIC DNA]</scope>
    <source>
        <strain evidence="2 5">V</strain>
    </source>
</reference>
<protein>
    <submittedName>
        <fullName evidence="2">Uncharacterized protein</fullName>
    </submittedName>
</protein>
<sequence length="103" mass="11374">MLYPHYLQSFAPYITLLLLFLDGYIFGFIAKKSVLAVILLLIALIIGIFLGMVLIGVPSLATIISFTTHYLSNFAPIFHLGSNTVILFVLIFIIGLALGIWKS</sequence>
<evidence type="ECO:0000313" key="5">
    <source>
        <dbReference type="Proteomes" id="UP000050515"/>
    </source>
</evidence>
<comment type="caution">
    <text evidence="2">The sequence shown here is derived from an EMBL/GenBank/DDBJ whole genome shotgun (WGS) entry which is preliminary data.</text>
</comment>
<dbReference type="EMBL" id="LKBG01000244">
    <property type="protein sequence ID" value="KQB34368.1"/>
    <property type="molecule type" value="Genomic_DNA"/>
</dbReference>
<organism evidence="2 5">
    <name type="scientific">Acidiplasma aeolicum</name>
    <dbReference type="NCBI Taxonomy" id="507754"/>
    <lineage>
        <taxon>Archaea</taxon>
        <taxon>Methanobacteriati</taxon>
        <taxon>Thermoplasmatota</taxon>
        <taxon>Thermoplasmata</taxon>
        <taxon>Thermoplasmatales</taxon>
        <taxon>Ferroplasmaceae</taxon>
        <taxon>Acidiplasma</taxon>
    </lineage>
</organism>
<feature type="transmembrane region" description="Helical" evidence="1">
    <location>
        <begin position="34"/>
        <end position="57"/>
    </location>
</feature>
<dbReference type="Proteomes" id="UP000050515">
    <property type="component" value="Unassembled WGS sequence"/>
</dbReference>
<name>A0A0P9CMS1_9ARCH</name>
<evidence type="ECO:0000313" key="2">
    <source>
        <dbReference type="EMBL" id="KPV47105.1"/>
    </source>
</evidence>
<dbReference type="Proteomes" id="UP000050320">
    <property type="component" value="Unassembled WGS sequence"/>
</dbReference>
<feature type="transmembrane region" description="Helical" evidence="1">
    <location>
        <begin position="6"/>
        <end position="27"/>
    </location>
</feature>